<sequence length="66" mass="7285">MFGLKKLGSLGARRRDLGGGGGGEEIRGGEGGRREVIKIILVLSCYRPSFCFFPFSNKVHMDQRLL</sequence>
<evidence type="ECO:0000313" key="3">
    <source>
        <dbReference type="Proteomes" id="UP000580250"/>
    </source>
</evidence>
<dbReference type="Proteomes" id="UP000580250">
    <property type="component" value="Unassembled WGS sequence"/>
</dbReference>
<protein>
    <submittedName>
        <fullName evidence="2">Uncharacterized protein</fullName>
    </submittedName>
</protein>
<comment type="caution">
    <text evidence="2">The sequence shown here is derived from an EMBL/GenBank/DDBJ whole genome shotgun (WGS) entry which is preliminary data.</text>
</comment>
<reference evidence="2 3" key="1">
    <citation type="submission" date="2020-08" db="EMBL/GenBank/DDBJ databases">
        <authorList>
            <person name="Koutsovoulos G."/>
            <person name="Danchin GJ E."/>
        </authorList>
    </citation>
    <scope>NUCLEOTIDE SEQUENCE [LARGE SCALE GENOMIC DNA]</scope>
</reference>
<organism evidence="2 3">
    <name type="scientific">Meloidogyne enterolobii</name>
    <name type="common">Root-knot nematode worm</name>
    <name type="synonym">Meloidogyne mayaguensis</name>
    <dbReference type="NCBI Taxonomy" id="390850"/>
    <lineage>
        <taxon>Eukaryota</taxon>
        <taxon>Metazoa</taxon>
        <taxon>Ecdysozoa</taxon>
        <taxon>Nematoda</taxon>
        <taxon>Chromadorea</taxon>
        <taxon>Rhabditida</taxon>
        <taxon>Tylenchina</taxon>
        <taxon>Tylenchomorpha</taxon>
        <taxon>Tylenchoidea</taxon>
        <taxon>Meloidogynidae</taxon>
        <taxon>Meloidogyninae</taxon>
        <taxon>Meloidogyne</taxon>
    </lineage>
</organism>
<evidence type="ECO:0000313" key="2">
    <source>
        <dbReference type="EMBL" id="CAD2189917.1"/>
    </source>
</evidence>
<gene>
    <name evidence="2" type="ORF">MENT_LOCUS42666</name>
</gene>
<accession>A0A6V7WSF4</accession>
<dbReference type="EMBL" id="CAJEWN010000777">
    <property type="protein sequence ID" value="CAD2189917.1"/>
    <property type="molecule type" value="Genomic_DNA"/>
</dbReference>
<dbReference type="AlphaFoldDB" id="A0A6V7WSF4"/>
<evidence type="ECO:0000256" key="1">
    <source>
        <dbReference type="SAM" id="MobiDB-lite"/>
    </source>
</evidence>
<feature type="region of interest" description="Disordered" evidence="1">
    <location>
        <begin position="1"/>
        <end position="29"/>
    </location>
</feature>
<proteinExistence type="predicted"/>
<name>A0A6V7WSF4_MELEN</name>